<dbReference type="Pfam" id="PF06527">
    <property type="entry name" value="TniQ"/>
    <property type="match status" value="1"/>
</dbReference>
<accession>A0ABP4A3S6</accession>
<protein>
    <recommendedName>
        <fullName evidence="1">TniQ domain-containing protein</fullName>
    </recommendedName>
</protein>
<feature type="domain" description="TniQ" evidence="1">
    <location>
        <begin position="20"/>
        <end position="120"/>
    </location>
</feature>
<organism evidence="2 3">
    <name type="scientific">Nonomuraea longicatena</name>
    <dbReference type="NCBI Taxonomy" id="83682"/>
    <lineage>
        <taxon>Bacteria</taxon>
        <taxon>Bacillati</taxon>
        <taxon>Actinomycetota</taxon>
        <taxon>Actinomycetes</taxon>
        <taxon>Streptosporangiales</taxon>
        <taxon>Streptosporangiaceae</taxon>
        <taxon>Nonomuraea</taxon>
    </lineage>
</organism>
<evidence type="ECO:0000313" key="3">
    <source>
        <dbReference type="Proteomes" id="UP001501578"/>
    </source>
</evidence>
<reference evidence="3" key="1">
    <citation type="journal article" date="2019" name="Int. J. Syst. Evol. Microbiol.">
        <title>The Global Catalogue of Microorganisms (GCM) 10K type strain sequencing project: providing services to taxonomists for standard genome sequencing and annotation.</title>
        <authorList>
            <consortium name="The Broad Institute Genomics Platform"/>
            <consortium name="The Broad Institute Genome Sequencing Center for Infectious Disease"/>
            <person name="Wu L."/>
            <person name="Ma J."/>
        </authorList>
    </citation>
    <scope>NUCLEOTIDE SEQUENCE [LARGE SCALE GENOMIC DNA]</scope>
    <source>
        <strain evidence="3">JCM 11136</strain>
    </source>
</reference>
<evidence type="ECO:0000313" key="2">
    <source>
        <dbReference type="EMBL" id="GAA0931039.1"/>
    </source>
</evidence>
<dbReference type="EMBL" id="BAAAHQ010000016">
    <property type="protein sequence ID" value="GAA0931039.1"/>
    <property type="molecule type" value="Genomic_DNA"/>
</dbReference>
<name>A0ABP4A3S6_9ACTN</name>
<comment type="caution">
    <text evidence="2">The sequence shown here is derived from an EMBL/GenBank/DDBJ whole genome shotgun (WGS) entry which is preliminary data.</text>
</comment>
<gene>
    <name evidence="2" type="ORF">GCM10009560_35880</name>
</gene>
<dbReference type="InterPro" id="IPR009492">
    <property type="entry name" value="TniQ"/>
</dbReference>
<dbReference type="Proteomes" id="UP001501578">
    <property type="component" value="Unassembled WGS sequence"/>
</dbReference>
<dbReference type="RefSeq" id="WP_343951018.1">
    <property type="nucleotide sequence ID" value="NZ_BAAAHQ010000016.1"/>
</dbReference>
<proteinExistence type="predicted"/>
<evidence type="ECO:0000259" key="1">
    <source>
        <dbReference type="Pfam" id="PF06527"/>
    </source>
</evidence>
<keyword evidence="3" id="KW-1185">Reference proteome</keyword>
<sequence length="330" mass="38154">MTRGAAFDDLLVRLRRPPLPVTVPLIRDETLNSYVARLARANCLKESALRQHLTGSRLPSVPISLEVLAQATGHSATALSYAMPELAPESERAAVLRLGDRPSDKEHLSRNVCRACLIRHGVNPRRSPDISIRRHPEDFICRRHRRWVAPDGFPTDRQPDLRDQPEIMRAHGLHGRLIRRHGRFPVSVAFGEAENIMHIWERNGLCQERADQRMIAWTGWSDWRAYVRRGDPRRAAAQYPEVIALARLLASPYWRGLALNGTRGTEINLRFLAEVRRTISQNYVWLTDGYHRAMDGLAHRILDERERRDRVDRFSYTEERDEGMIPLHWD</sequence>